<dbReference type="InterPro" id="IPR001304">
    <property type="entry name" value="C-type_lectin-like"/>
</dbReference>
<dbReference type="InterPro" id="IPR016186">
    <property type="entry name" value="C-type_lectin-like/link_sf"/>
</dbReference>
<feature type="signal peptide" evidence="1">
    <location>
        <begin position="1"/>
        <end position="22"/>
    </location>
</feature>
<dbReference type="Pfam" id="PF00059">
    <property type="entry name" value="Lectin_C"/>
    <property type="match status" value="1"/>
</dbReference>
<feature type="non-terminal residue" evidence="3">
    <location>
        <position position="303"/>
    </location>
</feature>
<dbReference type="InterPro" id="IPR016187">
    <property type="entry name" value="CTDL_fold"/>
</dbReference>
<evidence type="ECO:0000256" key="1">
    <source>
        <dbReference type="SAM" id="SignalP"/>
    </source>
</evidence>
<evidence type="ECO:0000259" key="2">
    <source>
        <dbReference type="PROSITE" id="PS50041"/>
    </source>
</evidence>
<dbReference type="InterPro" id="IPR050111">
    <property type="entry name" value="C-type_lectin/snaclec_domain"/>
</dbReference>
<evidence type="ECO:0000313" key="4">
    <source>
        <dbReference type="Proteomes" id="UP001497623"/>
    </source>
</evidence>
<dbReference type="CDD" id="cd00037">
    <property type="entry name" value="CLECT"/>
    <property type="match status" value="1"/>
</dbReference>
<feature type="domain" description="C-type lectin" evidence="2">
    <location>
        <begin position="173"/>
        <end position="301"/>
    </location>
</feature>
<accession>A0AAV2RX20</accession>
<keyword evidence="4" id="KW-1185">Reference proteome</keyword>
<feature type="chain" id="PRO_5043875663" description="C-type lectin domain-containing protein" evidence="1">
    <location>
        <begin position="23"/>
        <end position="303"/>
    </location>
</feature>
<evidence type="ECO:0000313" key="3">
    <source>
        <dbReference type="EMBL" id="CAL4149577.1"/>
    </source>
</evidence>
<proteinExistence type="predicted"/>
<gene>
    <name evidence="3" type="ORF">MNOR_LOCUS30471</name>
</gene>
<dbReference type="PANTHER" id="PTHR22803">
    <property type="entry name" value="MANNOSE, PHOSPHOLIPASE, LECTIN RECEPTOR RELATED"/>
    <property type="match status" value="1"/>
</dbReference>
<dbReference type="AlphaFoldDB" id="A0AAV2RX20"/>
<keyword evidence="1" id="KW-0732">Signal</keyword>
<dbReference type="Proteomes" id="UP001497623">
    <property type="component" value="Unassembled WGS sequence"/>
</dbReference>
<dbReference type="SMART" id="SM00034">
    <property type="entry name" value="CLECT"/>
    <property type="match status" value="2"/>
</dbReference>
<sequence length="303" mass="34557">MHLKMKAIYFLFLYIHVKNVITICPDDFEEVGSQCYLFLETPMTWEDANSFCKGLDVAHSQNIDLAMMDISVAENQNFLTAVKSKVSAFWIGGTNHQGQEHWFWNDGREISHTANYWYLHEPAISNEVPGCTMANYTKGTIVDRVYLYSENCTTQLPYICQSQDICPHGFQRIGMSCYFFSFDNGAPMLTWQSARDFCLTIEIQSGQTDLAVLGLDEEIDTELLKIIGAKGKGIWLGAYLIGNDTWTWIDGRHLSLDSYFWAYGEPNDLRGNAALHGWIHGNQATIADHHPGEYEMHYLCQVM</sequence>
<comment type="caution">
    <text evidence="3">The sequence shown here is derived from an EMBL/GenBank/DDBJ whole genome shotgun (WGS) entry which is preliminary data.</text>
</comment>
<name>A0AAV2RX20_MEGNR</name>
<reference evidence="3 4" key="1">
    <citation type="submission" date="2024-05" db="EMBL/GenBank/DDBJ databases">
        <authorList>
            <person name="Wallberg A."/>
        </authorList>
    </citation>
    <scope>NUCLEOTIDE SEQUENCE [LARGE SCALE GENOMIC DNA]</scope>
</reference>
<protein>
    <recommendedName>
        <fullName evidence="2">C-type lectin domain-containing protein</fullName>
    </recommendedName>
</protein>
<dbReference type="PROSITE" id="PS50041">
    <property type="entry name" value="C_TYPE_LECTIN_2"/>
    <property type="match status" value="2"/>
</dbReference>
<dbReference type="Gene3D" id="3.10.100.10">
    <property type="entry name" value="Mannose-Binding Protein A, subunit A"/>
    <property type="match status" value="2"/>
</dbReference>
<dbReference type="EMBL" id="CAXKWB010037306">
    <property type="protein sequence ID" value="CAL4149577.1"/>
    <property type="molecule type" value="Genomic_DNA"/>
</dbReference>
<dbReference type="SUPFAM" id="SSF56436">
    <property type="entry name" value="C-type lectin-like"/>
    <property type="match status" value="2"/>
</dbReference>
<feature type="domain" description="C-type lectin" evidence="2">
    <location>
        <begin position="31"/>
        <end position="161"/>
    </location>
</feature>
<organism evidence="3 4">
    <name type="scientific">Meganyctiphanes norvegica</name>
    <name type="common">Northern krill</name>
    <name type="synonym">Thysanopoda norvegica</name>
    <dbReference type="NCBI Taxonomy" id="48144"/>
    <lineage>
        <taxon>Eukaryota</taxon>
        <taxon>Metazoa</taxon>
        <taxon>Ecdysozoa</taxon>
        <taxon>Arthropoda</taxon>
        <taxon>Crustacea</taxon>
        <taxon>Multicrustacea</taxon>
        <taxon>Malacostraca</taxon>
        <taxon>Eumalacostraca</taxon>
        <taxon>Eucarida</taxon>
        <taxon>Euphausiacea</taxon>
        <taxon>Euphausiidae</taxon>
        <taxon>Meganyctiphanes</taxon>
    </lineage>
</organism>